<dbReference type="SUPFAM" id="SSF52467">
    <property type="entry name" value="DHS-like NAD/FAD-binding domain"/>
    <property type="match status" value="1"/>
</dbReference>
<comment type="subcellular location">
    <subcellularLocation>
        <location evidence="3">Cytoplasm</location>
    </subcellularLocation>
</comment>
<keyword evidence="1" id="KW-0808">Transferase</keyword>
<dbReference type="PANTHER" id="PTHR11085:SF4">
    <property type="entry name" value="NAD-DEPENDENT PROTEIN DEACYLASE"/>
    <property type="match status" value="1"/>
</dbReference>
<dbReference type="GO" id="GO:0005737">
    <property type="term" value="C:cytoplasm"/>
    <property type="evidence" value="ECO:0007669"/>
    <property type="project" value="UniProtKB-SubCell"/>
</dbReference>
<dbReference type="CDD" id="cd01412">
    <property type="entry name" value="SIRT5_Af1_CobB"/>
    <property type="match status" value="1"/>
</dbReference>
<dbReference type="RefSeq" id="WP_100789933.1">
    <property type="nucleotide sequence ID" value="NZ_NPDQ01000002.1"/>
</dbReference>
<dbReference type="OrthoDB" id="9800582at2"/>
<feature type="binding site" evidence="3">
    <location>
        <begin position="189"/>
        <end position="191"/>
    </location>
    <ligand>
        <name>NAD(+)</name>
        <dbReference type="ChEBI" id="CHEBI:57540"/>
    </ligand>
</feature>
<comment type="caution">
    <text evidence="3">Lacks conserved residue(s) required for the propagation of feature annotation.</text>
</comment>
<dbReference type="InterPro" id="IPR026591">
    <property type="entry name" value="Sirtuin_cat_small_dom_sf"/>
</dbReference>
<dbReference type="GO" id="GO:0017136">
    <property type="term" value="F:histone deacetylase activity, NAD-dependent"/>
    <property type="evidence" value="ECO:0007669"/>
    <property type="project" value="TreeGrafter"/>
</dbReference>
<dbReference type="Proteomes" id="UP000297891">
    <property type="component" value="Unassembled WGS sequence"/>
</dbReference>
<protein>
    <recommendedName>
        <fullName evidence="3">NAD-dependent protein deacylase</fullName>
        <ecNumber evidence="3">2.3.1.286</ecNumber>
    </recommendedName>
    <alternativeName>
        <fullName evidence="3">Regulatory protein SIR2 homolog</fullName>
    </alternativeName>
</protein>
<comment type="similarity">
    <text evidence="3">Belongs to the sirtuin family. Class III subfamily.</text>
</comment>
<dbReference type="EC" id="2.3.1.286" evidence="3"/>
<reference evidence="6" key="1">
    <citation type="journal article" date="2019" name="PLoS Negl. Trop. Dis.">
        <title>Revisiting the worldwide diversity of Leptospira species in the environment.</title>
        <authorList>
            <person name="Vincent A.T."/>
            <person name="Schiettekatte O."/>
            <person name="Bourhy P."/>
            <person name="Veyrier F.J."/>
            <person name="Picardeau M."/>
        </authorList>
    </citation>
    <scope>NUCLEOTIDE SEQUENCE [LARGE SCALE GENOMIC DNA]</scope>
    <source>
        <strain evidence="6">201800277</strain>
    </source>
</reference>
<organism evidence="6 7">
    <name type="scientific">Leptospira brenneri</name>
    <dbReference type="NCBI Taxonomy" id="2023182"/>
    <lineage>
        <taxon>Bacteria</taxon>
        <taxon>Pseudomonadati</taxon>
        <taxon>Spirochaetota</taxon>
        <taxon>Spirochaetia</taxon>
        <taxon>Leptospirales</taxon>
        <taxon>Leptospiraceae</taxon>
        <taxon>Leptospira</taxon>
    </lineage>
</organism>
<feature type="binding site" evidence="3">
    <location>
        <begin position="215"/>
        <end position="217"/>
    </location>
    <ligand>
        <name>NAD(+)</name>
        <dbReference type="ChEBI" id="CHEBI:57540"/>
    </ligand>
</feature>
<dbReference type="InterPro" id="IPR027546">
    <property type="entry name" value="Sirtuin_class_III"/>
</dbReference>
<dbReference type="Gene3D" id="3.40.50.1220">
    <property type="entry name" value="TPP-binding domain"/>
    <property type="match status" value="1"/>
</dbReference>
<dbReference type="InterPro" id="IPR029035">
    <property type="entry name" value="DHS-like_NAD/FAD-binding_dom"/>
</dbReference>
<accession>A0A2M9Y571</accession>
<evidence type="ECO:0000256" key="3">
    <source>
        <dbReference type="HAMAP-Rule" id="MF_01121"/>
    </source>
</evidence>
<dbReference type="GO" id="GO:0008270">
    <property type="term" value="F:zinc ion binding"/>
    <property type="evidence" value="ECO:0007669"/>
    <property type="project" value="UniProtKB-UniRule"/>
</dbReference>
<dbReference type="GO" id="GO:0036054">
    <property type="term" value="F:protein-malonyllysine demalonylase activity"/>
    <property type="evidence" value="ECO:0007669"/>
    <property type="project" value="InterPro"/>
</dbReference>
<evidence type="ECO:0000256" key="1">
    <source>
        <dbReference type="ARBA" id="ARBA00022679"/>
    </source>
</evidence>
<comment type="function">
    <text evidence="3">NAD-dependent lysine deacetylase and desuccinylase that specifically removes acetyl and succinyl groups on target proteins. Modulates the activities of several proteins which are inactive in their acylated form.</text>
</comment>
<dbReference type="EMBL" id="RQFP01000001">
    <property type="protein sequence ID" value="TGK96766.1"/>
    <property type="molecule type" value="Genomic_DNA"/>
</dbReference>
<feature type="active site" description="Proton acceptor" evidence="3 4">
    <location>
        <position position="119"/>
    </location>
</feature>
<proteinExistence type="inferred from homology"/>
<feature type="binding site" evidence="3 4">
    <location>
        <position position="130"/>
    </location>
    <ligand>
        <name>Zn(2+)</name>
        <dbReference type="ChEBI" id="CHEBI:29105"/>
    </ligand>
</feature>
<evidence type="ECO:0000313" key="7">
    <source>
        <dbReference type="Proteomes" id="UP000297891"/>
    </source>
</evidence>
<feature type="binding site" evidence="3 4">
    <location>
        <position position="149"/>
    </location>
    <ligand>
        <name>Zn(2+)</name>
        <dbReference type="ChEBI" id="CHEBI:29105"/>
    </ligand>
</feature>
<keyword evidence="7" id="KW-1185">Reference proteome</keyword>
<dbReference type="Pfam" id="PF02146">
    <property type="entry name" value="SIR2"/>
    <property type="match status" value="1"/>
</dbReference>
<dbReference type="GO" id="GO:0070403">
    <property type="term" value="F:NAD+ binding"/>
    <property type="evidence" value="ECO:0007669"/>
    <property type="project" value="UniProtKB-UniRule"/>
</dbReference>
<name>A0A2M9Y571_9LEPT</name>
<evidence type="ECO:0000256" key="4">
    <source>
        <dbReference type="PROSITE-ProRule" id="PRU00236"/>
    </source>
</evidence>
<dbReference type="GO" id="GO:0036055">
    <property type="term" value="F:protein-succinyllysine desuccinylase activity"/>
    <property type="evidence" value="ECO:0007669"/>
    <property type="project" value="UniProtKB-UniRule"/>
</dbReference>
<keyword evidence="3" id="KW-0963">Cytoplasm</keyword>
<feature type="binding site" evidence="3">
    <location>
        <position position="67"/>
    </location>
    <ligand>
        <name>substrate</name>
    </ligand>
</feature>
<dbReference type="InterPro" id="IPR026590">
    <property type="entry name" value="Ssirtuin_cat_dom"/>
</dbReference>
<dbReference type="PANTHER" id="PTHR11085">
    <property type="entry name" value="NAD-DEPENDENT PROTEIN DEACYLASE SIRTUIN-5, MITOCHONDRIAL-RELATED"/>
    <property type="match status" value="1"/>
</dbReference>
<comment type="domain">
    <text evidence="3">2 residues (Tyr-67 and Arg-70) present in a large hydrophobic pocket are probably involved in substrate specificity. They are important for desuccinylation activity, but dispensable for deacetylation activity.</text>
</comment>
<comment type="caution">
    <text evidence="6">The sequence shown here is derived from an EMBL/GenBank/DDBJ whole genome shotgun (WGS) entry which is preliminary data.</text>
</comment>
<comment type="catalytic activity">
    <reaction evidence="3">
        <text>N(6)-succinyl-L-lysyl-[protein] + NAD(+) + H2O = 2''-O-succinyl-ADP-D-ribose + nicotinamide + L-lysyl-[protein]</text>
        <dbReference type="Rhea" id="RHEA:47668"/>
        <dbReference type="Rhea" id="RHEA-COMP:9752"/>
        <dbReference type="Rhea" id="RHEA-COMP:11877"/>
        <dbReference type="ChEBI" id="CHEBI:15377"/>
        <dbReference type="ChEBI" id="CHEBI:17154"/>
        <dbReference type="ChEBI" id="CHEBI:29969"/>
        <dbReference type="ChEBI" id="CHEBI:57540"/>
        <dbReference type="ChEBI" id="CHEBI:87830"/>
        <dbReference type="ChEBI" id="CHEBI:87832"/>
    </reaction>
</comment>
<evidence type="ECO:0000313" key="6">
    <source>
        <dbReference type="EMBL" id="TGK96766.1"/>
    </source>
</evidence>
<evidence type="ECO:0000256" key="2">
    <source>
        <dbReference type="ARBA" id="ARBA00023027"/>
    </source>
</evidence>
<feature type="binding site" evidence="3">
    <location>
        <begin position="101"/>
        <end position="104"/>
    </location>
    <ligand>
        <name>NAD(+)</name>
        <dbReference type="ChEBI" id="CHEBI:57540"/>
    </ligand>
</feature>
<feature type="binding site" evidence="3 4">
    <location>
        <position position="152"/>
    </location>
    <ligand>
        <name>Zn(2+)</name>
        <dbReference type="ChEBI" id="CHEBI:29105"/>
    </ligand>
</feature>
<dbReference type="NCBIfam" id="NF001753">
    <property type="entry name" value="PRK00481.1-3"/>
    <property type="match status" value="1"/>
</dbReference>
<comment type="cofactor">
    <cofactor evidence="3">
        <name>Zn(2+)</name>
        <dbReference type="ChEBI" id="CHEBI:29105"/>
    </cofactor>
    <text evidence="3">Binds 1 zinc ion per subunit.</text>
</comment>
<keyword evidence="3 4" id="KW-0479">Metal-binding</keyword>
<keyword evidence="2 3" id="KW-0520">NAD</keyword>
<keyword evidence="3 4" id="KW-0862">Zinc</keyword>
<dbReference type="InterPro" id="IPR050134">
    <property type="entry name" value="NAD-dep_sirtuin_deacylases"/>
</dbReference>
<dbReference type="PROSITE" id="PS50305">
    <property type="entry name" value="SIRTUIN"/>
    <property type="match status" value="1"/>
</dbReference>
<dbReference type="HAMAP" id="MF_01121">
    <property type="entry name" value="Sirtuin_ClassIII"/>
    <property type="match status" value="1"/>
</dbReference>
<dbReference type="Gene3D" id="3.30.1600.10">
    <property type="entry name" value="SIR2/SIRT2 'Small Domain"/>
    <property type="match status" value="1"/>
</dbReference>
<feature type="domain" description="Deacetylase sirtuin-type" evidence="5">
    <location>
        <begin position="1"/>
        <end position="251"/>
    </location>
</feature>
<feature type="binding site" evidence="3">
    <location>
        <position position="70"/>
    </location>
    <ligand>
        <name>substrate</name>
    </ligand>
</feature>
<sequence>MSLLSPEVIQRIRSAKNILFLTGAGISSESGIPTFRGEGGYWKTYKAEELATPEAFASHPEVVWDWYDWRRKICFEAKPNDGHLTIANWQSIPQTVKVITQNVDGLHPRAGSQNLLEIHGNIFRARCTTCREKFLLGEDGISEPGLKYCPNCESLLRPDIVWFGESYDSKLLTKAWEQSKEAHVVFVVGTSANVSVPANLALTAIRNGALGIEINPETTALTSSIQLHFAGKSGEILPEIFKEVFGDVNLK</sequence>
<feature type="binding site" evidence="3">
    <location>
        <position position="233"/>
    </location>
    <ligand>
        <name>NAD(+)</name>
        <dbReference type="ChEBI" id="CHEBI:57540"/>
    </ligand>
</feature>
<gene>
    <name evidence="3" type="primary">cobB</name>
    <name evidence="6" type="ORF">EHQ30_09290</name>
</gene>
<feature type="binding site" evidence="3 4">
    <location>
        <position position="127"/>
    </location>
    <ligand>
        <name>Zn(2+)</name>
        <dbReference type="ChEBI" id="CHEBI:29105"/>
    </ligand>
</feature>
<comment type="catalytic activity">
    <reaction evidence="3">
        <text>N(6)-acetyl-L-lysyl-[protein] + NAD(+) + H2O = 2''-O-acetyl-ADP-D-ribose + nicotinamide + L-lysyl-[protein]</text>
        <dbReference type="Rhea" id="RHEA:43636"/>
        <dbReference type="Rhea" id="RHEA-COMP:9752"/>
        <dbReference type="Rhea" id="RHEA-COMP:10731"/>
        <dbReference type="ChEBI" id="CHEBI:15377"/>
        <dbReference type="ChEBI" id="CHEBI:17154"/>
        <dbReference type="ChEBI" id="CHEBI:29969"/>
        <dbReference type="ChEBI" id="CHEBI:57540"/>
        <dbReference type="ChEBI" id="CHEBI:61930"/>
        <dbReference type="ChEBI" id="CHEBI:83767"/>
        <dbReference type="EC" id="2.3.1.286"/>
    </reaction>
</comment>
<dbReference type="InterPro" id="IPR003000">
    <property type="entry name" value="Sirtuin"/>
</dbReference>
<evidence type="ECO:0000259" key="5">
    <source>
        <dbReference type="PROSITE" id="PS50305"/>
    </source>
</evidence>
<dbReference type="AlphaFoldDB" id="A0A2M9Y571"/>